<feature type="domain" description="TIR" evidence="11">
    <location>
        <begin position="378"/>
        <end position="519"/>
    </location>
</feature>
<evidence type="ECO:0000256" key="6">
    <source>
        <dbReference type="ARBA" id="ARBA00023157"/>
    </source>
</evidence>
<keyword evidence="5" id="KW-0520">NAD</keyword>
<dbReference type="InterPro" id="IPR036179">
    <property type="entry name" value="Ig-like_dom_sf"/>
</dbReference>
<dbReference type="PRINTS" id="PR01536">
    <property type="entry name" value="INTRLKN1R12F"/>
</dbReference>
<evidence type="ECO:0000256" key="4">
    <source>
        <dbReference type="ARBA" id="ARBA00022801"/>
    </source>
</evidence>
<evidence type="ECO:0000313" key="13">
    <source>
        <dbReference type="EMBL" id="KAE8297470.1"/>
    </source>
</evidence>
<keyword evidence="13" id="KW-0675">Receptor</keyword>
<proteinExistence type="inferred from homology"/>
<feature type="domain" description="Ig-like" evidence="12">
    <location>
        <begin position="227"/>
        <end position="323"/>
    </location>
</feature>
<feature type="signal peptide" evidence="10">
    <location>
        <begin position="1"/>
        <end position="28"/>
    </location>
</feature>
<feature type="transmembrane region" description="Helical" evidence="9">
    <location>
        <begin position="701"/>
        <end position="721"/>
    </location>
</feature>
<feature type="transmembrane region" description="Helical" evidence="9">
    <location>
        <begin position="334"/>
        <end position="354"/>
    </location>
</feature>
<dbReference type="InterPro" id="IPR007110">
    <property type="entry name" value="Ig-like_dom"/>
</dbReference>
<keyword evidence="6" id="KW-1015">Disulfide bond</keyword>
<dbReference type="Gene3D" id="3.40.50.10140">
    <property type="entry name" value="Toll/interleukin-1 receptor homology (TIR) domain"/>
    <property type="match status" value="1"/>
</dbReference>
<accession>A0A6G0J197</accession>
<gene>
    <name evidence="13" type="ORF">D5F01_LYC04091</name>
</gene>
<evidence type="ECO:0000256" key="2">
    <source>
        <dbReference type="ARBA" id="ARBA00022729"/>
    </source>
</evidence>
<dbReference type="AlphaFoldDB" id="A0A6G0J197"/>
<organism evidence="13 14">
    <name type="scientific">Larimichthys crocea</name>
    <name type="common">Large yellow croaker</name>
    <name type="synonym">Pseudosciaena crocea</name>
    <dbReference type="NCBI Taxonomy" id="215358"/>
    <lineage>
        <taxon>Eukaryota</taxon>
        <taxon>Metazoa</taxon>
        <taxon>Chordata</taxon>
        <taxon>Craniata</taxon>
        <taxon>Vertebrata</taxon>
        <taxon>Euteleostomi</taxon>
        <taxon>Actinopterygii</taxon>
        <taxon>Neopterygii</taxon>
        <taxon>Teleostei</taxon>
        <taxon>Neoteleostei</taxon>
        <taxon>Acanthomorphata</taxon>
        <taxon>Eupercaria</taxon>
        <taxon>Sciaenidae</taxon>
        <taxon>Larimichthys</taxon>
    </lineage>
</organism>
<dbReference type="GO" id="GO:0004908">
    <property type="term" value="F:interleukin-1 receptor activity"/>
    <property type="evidence" value="ECO:0007669"/>
    <property type="project" value="InterPro"/>
</dbReference>
<dbReference type="InterPro" id="IPR035897">
    <property type="entry name" value="Toll_tir_struct_dom_sf"/>
</dbReference>
<name>A0A6G0J197_LARCR</name>
<dbReference type="InterPro" id="IPR013783">
    <property type="entry name" value="Ig-like_fold"/>
</dbReference>
<dbReference type="EMBL" id="REGW02000004">
    <property type="protein sequence ID" value="KAE8297470.1"/>
    <property type="molecule type" value="Genomic_DNA"/>
</dbReference>
<dbReference type="SUPFAM" id="SSF48726">
    <property type="entry name" value="Immunoglobulin"/>
    <property type="match status" value="3"/>
</dbReference>
<reference evidence="13 14" key="1">
    <citation type="submission" date="2019-07" db="EMBL/GenBank/DDBJ databases">
        <title>Chromosome genome assembly for large yellow croaker.</title>
        <authorList>
            <person name="Xiao S."/>
        </authorList>
    </citation>
    <scope>NUCLEOTIDE SEQUENCE [LARGE SCALE GENOMIC DNA]</scope>
    <source>
        <strain evidence="13">JMULYC20181020</strain>
        <tissue evidence="13">Muscle</tissue>
    </source>
</reference>
<evidence type="ECO:0000256" key="9">
    <source>
        <dbReference type="SAM" id="Phobius"/>
    </source>
</evidence>
<dbReference type="PROSITE" id="PS50835">
    <property type="entry name" value="IG_LIKE"/>
    <property type="match status" value="4"/>
</dbReference>
<evidence type="ECO:0000256" key="5">
    <source>
        <dbReference type="ARBA" id="ARBA00023027"/>
    </source>
</evidence>
<dbReference type="InterPro" id="IPR000157">
    <property type="entry name" value="TIR_dom"/>
</dbReference>
<dbReference type="Gene3D" id="2.60.40.10">
    <property type="entry name" value="Immunoglobulins"/>
    <property type="match status" value="4"/>
</dbReference>
<protein>
    <submittedName>
        <fullName evidence="13">Interleukin-1 receptor accessory protein</fullName>
    </submittedName>
</protein>
<dbReference type="Proteomes" id="UP000424527">
    <property type="component" value="Unassembled WGS sequence"/>
</dbReference>
<dbReference type="InterPro" id="IPR004074">
    <property type="entry name" value="IL-1_rcpt_I/II-typ"/>
</dbReference>
<feature type="domain" description="Ig-like" evidence="12">
    <location>
        <begin position="594"/>
        <end position="690"/>
    </location>
</feature>
<dbReference type="SMART" id="SM00409">
    <property type="entry name" value="IG"/>
    <property type="match status" value="4"/>
</dbReference>
<comment type="caution">
    <text evidence="13">The sequence shown here is derived from an EMBL/GenBank/DDBJ whole genome shotgun (WGS) entry which is preliminary data.</text>
</comment>
<dbReference type="InterPro" id="IPR015621">
    <property type="entry name" value="IL-1_rcpt_fam"/>
</dbReference>
<keyword evidence="2 10" id="KW-0732">Signal</keyword>
<keyword evidence="3" id="KW-0677">Repeat</keyword>
<keyword evidence="7" id="KW-0325">Glycoprotein</keyword>
<dbReference type="PANTHER" id="PTHR11890:SF6">
    <property type="entry name" value="INTERLEUKIN-18 RECEPTOR 1"/>
    <property type="match status" value="1"/>
</dbReference>
<keyword evidence="9" id="KW-1133">Transmembrane helix</keyword>
<evidence type="ECO:0000259" key="11">
    <source>
        <dbReference type="PROSITE" id="PS50104"/>
    </source>
</evidence>
<evidence type="ECO:0000256" key="7">
    <source>
        <dbReference type="ARBA" id="ARBA00023180"/>
    </source>
</evidence>
<evidence type="ECO:0000313" key="14">
    <source>
        <dbReference type="Proteomes" id="UP000424527"/>
    </source>
</evidence>
<dbReference type="PANTHER" id="PTHR11890">
    <property type="entry name" value="INTERLEUKIN-1 RECEPTOR FAMILY MEMBER"/>
    <property type="match status" value="1"/>
</dbReference>
<dbReference type="SUPFAM" id="SSF52200">
    <property type="entry name" value="Toll/Interleukin receptor TIR domain"/>
    <property type="match status" value="1"/>
</dbReference>
<sequence length="730" mass="81422">MMWCVMMTARFLLALLPLLLTLLTGVCARTAKEIYVKTGDLVALKCPCKGSNCVDAKPIWTSYTTQEMDLTKMSSAERMQMSMLIHGRSLVILNSSVKHQGNYSCSLGNASRQYWFSLMVYTTVQEETTYPWTCVAQEACELICPDANVPAKGTPNITSKDIIWHKEGESSLKTTGYFSGVKENDHGVYTCTRPYLYHDQTYNMTFTVVLDVESNIKSNKFSRITSPRMSEVFYVDLGSPKVIDCKAVMYSNYEEVFWLSGDSFVDTNASVSVYYNYTSEYDTEGIKMTASLVFKKVSEEDLSKNYTCKLESDSQPSSFVTITLARKASPSPHYLALGIVIIVAVIVVTALIYVKLKMDITLFLRDTLACCSSISDGKSYDAFLMSYKSDTDAGLNEDDRNHLESVLEETFGYSLCLYHPESVAEAVLDCIEQSRTLVLVPTSSDPGPESGLLSTIHEALVEQQTRLVFIKTEATDVSSSDSLPEALQLLGKAGDCVTWKGESSRPLSSSFWKQLRYHLPALQHAPKITRLPQTAIEDGFDKLSAEVRLEIIEHVLNVCAQLLQLKTMLKILLLGLFFLPASLQVNISARITSPRMSEVFYVDLGSPKVIDCKAVMYSNYEEVFWLSGDSFVDTNTSVSVYYNYTSEYDTEGIKMTASLVFKKVSEEDLSKNYTCKLESDSQPSSFVTITLARKASPSPHYLALGIVIIVAVIVVTALIYVKLKMDITLF</sequence>
<evidence type="ECO:0000256" key="10">
    <source>
        <dbReference type="SAM" id="SignalP"/>
    </source>
</evidence>
<keyword evidence="8" id="KW-0393">Immunoglobulin domain</keyword>
<keyword evidence="4" id="KW-0378">Hydrolase</keyword>
<feature type="domain" description="Ig-like" evidence="12">
    <location>
        <begin position="17"/>
        <end position="117"/>
    </location>
</feature>
<dbReference type="PRINTS" id="PR01537">
    <property type="entry name" value="INTRLKN1R1F"/>
</dbReference>
<evidence type="ECO:0000259" key="12">
    <source>
        <dbReference type="PROSITE" id="PS50835"/>
    </source>
</evidence>
<keyword evidence="14" id="KW-1185">Reference proteome</keyword>
<evidence type="ECO:0000256" key="8">
    <source>
        <dbReference type="ARBA" id="ARBA00023319"/>
    </source>
</evidence>
<comment type="similarity">
    <text evidence="1">Belongs to the interleukin-1 receptor family.</text>
</comment>
<feature type="domain" description="Ig-like" evidence="12">
    <location>
        <begin position="137"/>
        <end position="207"/>
    </location>
</feature>
<keyword evidence="9" id="KW-0472">Membrane</keyword>
<evidence type="ECO:0000256" key="3">
    <source>
        <dbReference type="ARBA" id="ARBA00022737"/>
    </source>
</evidence>
<keyword evidence="9" id="KW-0812">Transmembrane</keyword>
<dbReference type="InterPro" id="IPR003599">
    <property type="entry name" value="Ig_sub"/>
</dbReference>
<dbReference type="PROSITE" id="PS50104">
    <property type="entry name" value="TIR"/>
    <property type="match status" value="1"/>
</dbReference>
<feature type="chain" id="PRO_5026249885" evidence="10">
    <location>
        <begin position="29"/>
        <end position="730"/>
    </location>
</feature>
<evidence type="ECO:0000256" key="1">
    <source>
        <dbReference type="ARBA" id="ARBA00009752"/>
    </source>
</evidence>
<dbReference type="GO" id="GO:0016787">
    <property type="term" value="F:hydrolase activity"/>
    <property type="evidence" value="ECO:0007669"/>
    <property type="project" value="UniProtKB-KW"/>
</dbReference>